<dbReference type="EMBL" id="QWKH01000036">
    <property type="protein sequence ID" value="NBI34586.1"/>
    <property type="molecule type" value="Genomic_DNA"/>
</dbReference>
<gene>
    <name evidence="2" type="ORF">D1639_05995</name>
</gene>
<reference evidence="2" key="1">
    <citation type="submission" date="2018-08" db="EMBL/GenBank/DDBJ databases">
        <title>Murine metabolic-syndrome-specific gut microbial biobank.</title>
        <authorList>
            <person name="Liu C."/>
        </authorList>
    </citation>
    <scope>NUCLEOTIDE SEQUENCE [LARGE SCALE GENOMIC DNA]</scope>
    <source>
        <strain evidence="2">Z82</strain>
    </source>
</reference>
<organism evidence="2">
    <name type="scientific">Muribaculaceae bacterium Z82</name>
    <dbReference type="NCBI Taxonomy" id="2304548"/>
    <lineage>
        <taxon>Bacteria</taxon>
        <taxon>Pseudomonadati</taxon>
        <taxon>Bacteroidota</taxon>
        <taxon>Bacteroidia</taxon>
        <taxon>Bacteroidales</taxon>
        <taxon>Muribaculaceae</taxon>
    </lineage>
</organism>
<sequence>MAGAARGQAASHPFEALPSVPIRAASTVPVGSGNRAASPIATLVDAATGVSYPLTQSKVSLGREADNTVQVRDINASRHHAELVLQPQGVWVVTDLGSTNGTLVNGQEVATMPLKYGDRITLGTTELMLQP</sequence>
<dbReference type="AlphaFoldDB" id="A0A7C9NVD0"/>
<proteinExistence type="predicted"/>
<dbReference type="PANTHER" id="PTHR23308">
    <property type="entry name" value="NUCLEAR INHIBITOR OF PROTEIN PHOSPHATASE-1"/>
    <property type="match status" value="1"/>
</dbReference>
<evidence type="ECO:0000313" key="2">
    <source>
        <dbReference type="EMBL" id="NBI34586.1"/>
    </source>
</evidence>
<dbReference type="Gene3D" id="2.60.200.20">
    <property type="match status" value="1"/>
</dbReference>
<feature type="domain" description="FHA" evidence="1">
    <location>
        <begin position="59"/>
        <end position="109"/>
    </location>
</feature>
<dbReference type="SUPFAM" id="SSF49879">
    <property type="entry name" value="SMAD/FHA domain"/>
    <property type="match status" value="1"/>
</dbReference>
<dbReference type="CDD" id="cd00060">
    <property type="entry name" value="FHA"/>
    <property type="match status" value="1"/>
</dbReference>
<name>A0A7C9NVD0_9BACT</name>
<dbReference type="InterPro" id="IPR008984">
    <property type="entry name" value="SMAD_FHA_dom_sf"/>
</dbReference>
<dbReference type="SMART" id="SM00240">
    <property type="entry name" value="FHA"/>
    <property type="match status" value="1"/>
</dbReference>
<protein>
    <submittedName>
        <fullName evidence="2">FHA domain-containing protein</fullName>
    </submittedName>
</protein>
<comment type="caution">
    <text evidence="2">The sequence shown here is derived from an EMBL/GenBank/DDBJ whole genome shotgun (WGS) entry which is preliminary data.</text>
</comment>
<dbReference type="Pfam" id="PF00498">
    <property type="entry name" value="FHA"/>
    <property type="match status" value="1"/>
</dbReference>
<dbReference type="InterPro" id="IPR050923">
    <property type="entry name" value="Cell_Proc_Reg/RNA_Proc"/>
</dbReference>
<accession>A0A7C9NVD0</accession>
<dbReference type="InterPro" id="IPR000253">
    <property type="entry name" value="FHA_dom"/>
</dbReference>
<evidence type="ECO:0000259" key="1">
    <source>
        <dbReference type="PROSITE" id="PS50006"/>
    </source>
</evidence>
<dbReference type="PROSITE" id="PS50006">
    <property type="entry name" value="FHA_DOMAIN"/>
    <property type="match status" value="1"/>
</dbReference>